<dbReference type="AlphaFoldDB" id="A0A9P0LYJ3"/>
<comment type="caution">
    <text evidence="1">The sequence shown here is derived from an EMBL/GenBank/DDBJ whole genome shotgun (WGS) entry which is preliminary data.</text>
</comment>
<sequence>MKIYRVFLLNILRSRSFSVLDQRKKFKKELDRLDIRDHKAYLTFFCRLSNLKILYQIALFGSAYPNQQ</sequence>
<dbReference type="EMBL" id="CAKOFQ010007477">
    <property type="protein sequence ID" value="CAH2001995.1"/>
    <property type="molecule type" value="Genomic_DNA"/>
</dbReference>
<gene>
    <name evidence="1" type="ORF">ACAOBT_LOCUS26556</name>
</gene>
<protein>
    <submittedName>
        <fullName evidence="1">Uncharacterized protein</fullName>
    </submittedName>
</protein>
<proteinExistence type="predicted"/>
<reference evidence="1" key="1">
    <citation type="submission" date="2022-03" db="EMBL/GenBank/DDBJ databases">
        <authorList>
            <person name="Sayadi A."/>
        </authorList>
    </citation>
    <scope>NUCLEOTIDE SEQUENCE</scope>
</reference>
<dbReference type="Proteomes" id="UP001152888">
    <property type="component" value="Unassembled WGS sequence"/>
</dbReference>
<evidence type="ECO:0000313" key="1">
    <source>
        <dbReference type="EMBL" id="CAH2001995.1"/>
    </source>
</evidence>
<name>A0A9P0LYJ3_ACAOB</name>
<evidence type="ECO:0000313" key="2">
    <source>
        <dbReference type="Proteomes" id="UP001152888"/>
    </source>
</evidence>
<organism evidence="1 2">
    <name type="scientific">Acanthoscelides obtectus</name>
    <name type="common">Bean weevil</name>
    <name type="synonym">Bruchus obtectus</name>
    <dbReference type="NCBI Taxonomy" id="200917"/>
    <lineage>
        <taxon>Eukaryota</taxon>
        <taxon>Metazoa</taxon>
        <taxon>Ecdysozoa</taxon>
        <taxon>Arthropoda</taxon>
        <taxon>Hexapoda</taxon>
        <taxon>Insecta</taxon>
        <taxon>Pterygota</taxon>
        <taxon>Neoptera</taxon>
        <taxon>Endopterygota</taxon>
        <taxon>Coleoptera</taxon>
        <taxon>Polyphaga</taxon>
        <taxon>Cucujiformia</taxon>
        <taxon>Chrysomeloidea</taxon>
        <taxon>Chrysomelidae</taxon>
        <taxon>Bruchinae</taxon>
        <taxon>Bruchini</taxon>
        <taxon>Acanthoscelides</taxon>
    </lineage>
</organism>
<keyword evidence="2" id="KW-1185">Reference proteome</keyword>
<accession>A0A9P0LYJ3</accession>